<dbReference type="AlphaFoldDB" id="C5KLS4"/>
<dbReference type="PROSITE" id="PS50096">
    <property type="entry name" value="IQ"/>
    <property type="match status" value="1"/>
</dbReference>
<dbReference type="PANTHER" id="PTHR21074">
    <property type="entry name" value="IQ AND UBIQUITIN-LIKE DOMAIN-CONTAINING PROTEIN"/>
    <property type="match status" value="1"/>
</dbReference>
<dbReference type="InParanoid" id="C5KLS4"/>
<dbReference type="PANTHER" id="PTHR21074:SF0">
    <property type="entry name" value="IQ AND UBIQUITIN-LIKE DOMAIN-CONTAINING PROTEIN"/>
    <property type="match status" value="1"/>
</dbReference>
<dbReference type="EMBL" id="GG674152">
    <property type="protein sequence ID" value="EER14568.1"/>
    <property type="molecule type" value="Genomic_DNA"/>
</dbReference>
<protein>
    <recommendedName>
        <fullName evidence="2">IQ motif and ubiquitin-like domain-containing protein</fullName>
    </recommendedName>
</protein>
<feature type="region of interest" description="Disordered" evidence="1">
    <location>
        <begin position="67"/>
        <end position="102"/>
    </location>
</feature>
<reference evidence="3 4" key="1">
    <citation type="submission" date="2008-07" db="EMBL/GenBank/DDBJ databases">
        <authorList>
            <person name="El-Sayed N."/>
            <person name="Caler E."/>
            <person name="Inman J."/>
            <person name="Amedeo P."/>
            <person name="Hass B."/>
            <person name="Wortman J."/>
        </authorList>
    </citation>
    <scope>NUCLEOTIDE SEQUENCE [LARGE SCALE GENOMIC DNA]</scope>
    <source>
        <strain evidence="4">ATCC 50983 / TXsc</strain>
    </source>
</reference>
<organism evidence="4">
    <name type="scientific">Perkinsus marinus (strain ATCC 50983 / TXsc)</name>
    <dbReference type="NCBI Taxonomy" id="423536"/>
    <lineage>
        <taxon>Eukaryota</taxon>
        <taxon>Sar</taxon>
        <taxon>Alveolata</taxon>
        <taxon>Perkinsozoa</taxon>
        <taxon>Perkinsea</taxon>
        <taxon>Perkinsida</taxon>
        <taxon>Perkinsidae</taxon>
        <taxon>Perkinsus</taxon>
    </lineage>
</organism>
<dbReference type="Proteomes" id="UP000007800">
    <property type="component" value="Unassembled WGS sequence"/>
</dbReference>
<evidence type="ECO:0000259" key="2">
    <source>
        <dbReference type="Pfam" id="PF25805"/>
    </source>
</evidence>
<gene>
    <name evidence="3" type="ORF">Pmar_PMAR027430</name>
</gene>
<dbReference type="RefSeq" id="XP_002782773.1">
    <property type="nucleotide sequence ID" value="XM_002782727.1"/>
</dbReference>
<keyword evidence="4" id="KW-1185">Reference proteome</keyword>
<feature type="domain" description="IQ motif and ubiquitin-like" evidence="2">
    <location>
        <begin position="233"/>
        <end position="357"/>
    </location>
</feature>
<dbReference type="InterPro" id="IPR057887">
    <property type="entry name" value="IQUB_helical"/>
</dbReference>
<dbReference type="OrthoDB" id="10265862at2759"/>
<evidence type="ECO:0000313" key="4">
    <source>
        <dbReference type="Proteomes" id="UP000007800"/>
    </source>
</evidence>
<accession>C5KLS4</accession>
<evidence type="ECO:0000256" key="1">
    <source>
        <dbReference type="SAM" id="MobiDB-lite"/>
    </source>
</evidence>
<dbReference type="OMA" id="KREHEMR"/>
<dbReference type="GeneID" id="9045256"/>
<dbReference type="InterPro" id="IPR037695">
    <property type="entry name" value="IQUB"/>
</dbReference>
<proteinExistence type="predicted"/>
<dbReference type="Pfam" id="PF25805">
    <property type="entry name" value="IQUB"/>
    <property type="match status" value="1"/>
</dbReference>
<sequence length="361" mass="42132">MSLEPAATRDGPPIDTLHTEVTVEHAMEEYDEEEHPHHAMVQTDAIIHKSPKPTTKYHRDAQTCITKTRRTQTRREQGTSMPRGDLSAVTKEGDREMTPRSPYFTSADREALLVDKVTIIQSHARGMMARVRCRHLQAERETLQRQQQREEDQAVIEDELIRRREVQRRLQPRTYDDFITLYSEIQAWRLNETRRIKECIAVEEDQRVALKELLNKEVKLLQTVDRLKLNARKHNRSVKATRKLEAMARPKVWTQGDGDSTLVYTPSTTRAEEYMGLYEALRLTTLTSNERLDLLLHIKWVIKMYRGKMTGELAELLDREADLLNRGRGSRSLKGLRQRISDLFYDYISTPEVNPEACLFH</sequence>
<name>C5KLS4_PERM5</name>
<evidence type="ECO:0000313" key="3">
    <source>
        <dbReference type="EMBL" id="EER14568.1"/>
    </source>
</evidence>